<keyword evidence="3" id="KW-1133">Transmembrane helix</keyword>
<keyword evidence="3" id="KW-0472">Membrane</keyword>
<feature type="transmembrane region" description="Helical" evidence="3">
    <location>
        <begin position="628"/>
        <end position="647"/>
    </location>
</feature>
<feature type="transmembrane region" description="Helical" evidence="3">
    <location>
        <begin position="251"/>
        <end position="268"/>
    </location>
</feature>
<feature type="transmembrane region" description="Helical" evidence="3">
    <location>
        <begin position="359"/>
        <end position="376"/>
    </location>
</feature>
<protein>
    <submittedName>
        <fullName evidence="4">DUF2339 domain-containing protein</fullName>
    </submittedName>
</protein>
<dbReference type="InterPro" id="IPR019286">
    <property type="entry name" value="DUF2339_TM"/>
</dbReference>
<reference evidence="4 6" key="1">
    <citation type="submission" date="2018-04" db="EMBL/GenBank/DDBJ databases">
        <title>Brenneria corticis sp.nov.</title>
        <authorList>
            <person name="Li Y."/>
        </authorList>
    </citation>
    <scope>NUCLEOTIDE SEQUENCE [LARGE SCALE GENOMIC DNA]</scope>
    <source>
        <strain evidence="4 6">LMG 2694</strain>
    </source>
</reference>
<dbReference type="Pfam" id="PF10101">
    <property type="entry name" value="DUF2339"/>
    <property type="match status" value="1"/>
</dbReference>
<feature type="transmembrane region" description="Helical" evidence="3">
    <location>
        <begin position="693"/>
        <end position="709"/>
    </location>
</feature>
<feature type="transmembrane region" description="Helical" evidence="3">
    <location>
        <begin position="328"/>
        <end position="347"/>
    </location>
</feature>
<feature type="transmembrane region" description="Helical" evidence="3">
    <location>
        <begin position="299"/>
        <end position="316"/>
    </location>
</feature>
<feature type="transmembrane region" description="Helical" evidence="3">
    <location>
        <begin position="197"/>
        <end position="217"/>
    </location>
</feature>
<feature type="region of interest" description="Disordered" evidence="2">
    <location>
        <begin position="104"/>
        <end position="124"/>
    </location>
</feature>
<feature type="transmembrane region" description="Helical" evidence="3">
    <location>
        <begin position="595"/>
        <end position="616"/>
    </location>
</feature>
<dbReference type="Proteomes" id="UP000295985">
    <property type="component" value="Unassembled WGS sequence"/>
</dbReference>
<keyword evidence="1" id="KW-0175">Coiled coil</keyword>
<feature type="transmembrane region" description="Helical" evidence="3">
    <location>
        <begin position="6"/>
        <end position="28"/>
    </location>
</feature>
<evidence type="ECO:0000313" key="4">
    <source>
        <dbReference type="EMBL" id="PWC24601.1"/>
    </source>
</evidence>
<feature type="transmembrane region" description="Helical" evidence="3">
    <location>
        <begin position="759"/>
        <end position="782"/>
    </location>
</feature>
<feature type="transmembrane region" description="Helical" evidence="3">
    <location>
        <begin position="803"/>
        <end position="825"/>
    </location>
</feature>
<feature type="coiled-coil region" evidence="1">
    <location>
        <begin position="31"/>
        <end position="58"/>
    </location>
</feature>
<feature type="transmembrane region" description="Helical" evidence="3">
    <location>
        <begin position="894"/>
        <end position="911"/>
    </location>
</feature>
<feature type="transmembrane region" description="Helical" evidence="3">
    <location>
        <begin position="171"/>
        <end position="190"/>
    </location>
</feature>
<feature type="transmembrane region" description="Helical" evidence="3">
    <location>
        <begin position="435"/>
        <end position="451"/>
    </location>
</feature>
<proteinExistence type="predicted"/>
<feature type="transmembrane region" description="Helical" evidence="3">
    <location>
        <begin position="223"/>
        <end position="244"/>
    </location>
</feature>
<keyword evidence="3" id="KW-0812">Transmembrane</keyword>
<evidence type="ECO:0000313" key="7">
    <source>
        <dbReference type="Proteomes" id="UP000303847"/>
    </source>
</evidence>
<feature type="transmembrane region" description="Helical" evidence="3">
    <location>
        <begin position="837"/>
        <end position="857"/>
    </location>
</feature>
<feature type="transmembrane region" description="Helical" evidence="3">
    <location>
        <begin position="486"/>
        <end position="504"/>
    </location>
</feature>
<evidence type="ECO:0000256" key="2">
    <source>
        <dbReference type="SAM" id="MobiDB-lite"/>
    </source>
</evidence>
<feature type="region of interest" description="Disordered" evidence="2">
    <location>
        <begin position="59"/>
        <end position="85"/>
    </location>
</feature>
<dbReference type="EMBL" id="QDKK01000012">
    <property type="protein sequence ID" value="PWC24601.1"/>
    <property type="molecule type" value="Genomic_DNA"/>
</dbReference>
<reference evidence="5 7" key="2">
    <citation type="submission" date="2018-11" db="EMBL/GenBank/DDBJ databases">
        <title>Genome sequences of Brenneria nigrifluens and Brenneria rubrifaciens.</title>
        <authorList>
            <person name="Poret-Peterson A.T."/>
            <person name="McClean A.E."/>
            <person name="Kluepfel D.A."/>
        </authorList>
    </citation>
    <scope>NUCLEOTIDE SEQUENCE [LARGE SCALE GENOMIC DNA]</scope>
    <source>
        <strain evidence="5 7">ATCC 13028</strain>
    </source>
</reference>
<feature type="transmembrane region" description="Helical" evidence="3">
    <location>
        <begin position="142"/>
        <end position="159"/>
    </location>
</feature>
<feature type="compositionally biased region" description="Low complexity" evidence="2">
    <location>
        <begin position="108"/>
        <end position="124"/>
    </location>
</feature>
<feature type="transmembrane region" description="Helical" evidence="3">
    <location>
        <begin position="274"/>
        <end position="292"/>
    </location>
</feature>
<accession>A0A2U1USL9</accession>
<organism evidence="4 6">
    <name type="scientific">Brenneria nigrifluens DSM 30175 = ATCC 13028</name>
    <dbReference type="NCBI Taxonomy" id="1121120"/>
    <lineage>
        <taxon>Bacteria</taxon>
        <taxon>Pseudomonadati</taxon>
        <taxon>Pseudomonadota</taxon>
        <taxon>Gammaproteobacteria</taxon>
        <taxon>Enterobacterales</taxon>
        <taxon>Pectobacteriaceae</taxon>
        <taxon>Brenneria</taxon>
    </lineage>
</organism>
<dbReference type="AlphaFoldDB" id="A0A2U1USL9"/>
<evidence type="ECO:0000256" key="3">
    <source>
        <dbReference type="SAM" id="Phobius"/>
    </source>
</evidence>
<dbReference type="Proteomes" id="UP000303847">
    <property type="component" value="Chromosome"/>
</dbReference>
<dbReference type="EMBL" id="CP034036">
    <property type="protein sequence ID" value="QCR04329.1"/>
    <property type="molecule type" value="Genomic_DNA"/>
</dbReference>
<feature type="transmembrane region" description="Helical" evidence="3">
    <location>
        <begin position="562"/>
        <end position="583"/>
    </location>
</feature>
<feature type="transmembrane region" description="Helical" evidence="3">
    <location>
        <begin position="382"/>
        <end position="398"/>
    </location>
</feature>
<gene>
    <name evidence="4" type="ORF">DDT54_09445</name>
    <name evidence="5" type="ORF">EH206_09145</name>
</gene>
<feature type="transmembrane region" description="Helical" evidence="3">
    <location>
        <begin position="659"/>
        <end position="681"/>
    </location>
</feature>
<feature type="transmembrane region" description="Helical" evidence="3">
    <location>
        <begin position="410"/>
        <end position="429"/>
    </location>
</feature>
<evidence type="ECO:0000313" key="5">
    <source>
        <dbReference type="EMBL" id="QCR04329.1"/>
    </source>
</evidence>
<feature type="transmembrane region" description="Helical" evidence="3">
    <location>
        <begin position="463"/>
        <end position="480"/>
    </location>
</feature>
<keyword evidence="7" id="KW-1185">Reference proteome</keyword>
<dbReference type="PIRSF" id="PIRSF035905">
    <property type="entry name" value="UCP035905_mp"/>
    <property type="match status" value="1"/>
</dbReference>
<dbReference type="PANTHER" id="PTHR38434:SF1">
    <property type="entry name" value="BLL2549 PROTEIN"/>
    <property type="match status" value="1"/>
</dbReference>
<sequence>MDETMLLIATVMLLVYMLALPIAVWIIFRRAARHQRQTARLERTVAALQAELARTSAQLSQSLGRDRPLSAPEPAAEITPSAAAKGEYRQSAAAVDAAPAIKEPPAPQAAQQAENPWQNPSSASPSGLFSSLTRWLLQGNPLAKIGILLLFFGLAYLMKYSIERDMLAIEWRLGIAALISGGLLAFGWCLRHKQRLYALILQGGAVGALYITVFGAFRLYLLLPYAPAFALLLVICAASVWLAVLQRSLSLAMLASAGGYLAPLLLSPDGGNHLVLFSYYLLLSLGILAISARQSWRELNLLGLIFTFGAALLWGAEHYRQEYYLSSQLFLIANILIFGVGALLFSLRHQPAGKQLVDGVLLFAPPLIGFGMQYLIAQRWAYGPALSAVGYGVFYLLLGRQTRRTAPRLGLFSLALGGCFLTLAVPLAFSARWTAMTWLLEGLCVLWAGLYQGQRRMGWSGSAVMLLGVLSAWYALFFASLTTASFLFIFGILTLSALGASLCWRRYPQVEAHWRRFSLGFFLLGMATWFGWLLYAVDRALDVYLAAFWHGGEFMPPWRTHALLYTPGVLLAVAASAALWQAAGRRLDWPALRHSVWLLWSALLLAVLQQFIAAEYRQFPLLNGGEQLAALAGWLASFAIAYGLLYRNEDALPLRLTQGFHLTLLWMTVGFLLLMASQYLYPLIPAAVEEGEPVLTLALLSVVVIALALPTRHRLWPLTRWTALYNRTGLVPLVAALFTLTGAANLLDGQIAWRGADGFYLPLFNPLEAGMALATAALMLWYRRTLAAFSPHTPLRRQCRLALWLLSFWLLNGLLLRSLAWYAQIPWSADALWASRLIQTAFALLWTLSALVGMLWSTRRQLRGGWLAGALLLGLTVAKLFLVDSAGGGGLARAVAFIGVALLILVVGYFAPLPPKRRPDISESHGGAG</sequence>
<dbReference type="InterPro" id="IPR014600">
    <property type="entry name" value="UCP035905_mem"/>
</dbReference>
<dbReference type="OrthoDB" id="207428at2"/>
<name>A0A2U1USL9_9GAMM</name>
<evidence type="ECO:0000256" key="1">
    <source>
        <dbReference type="SAM" id="Coils"/>
    </source>
</evidence>
<feature type="transmembrane region" description="Helical" evidence="3">
    <location>
        <begin position="864"/>
        <end position="882"/>
    </location>
</feature>
<feature type="transmembrane region" description="Helical" evidence="3">
    <location>
        <begin position="730"/>
        <end position="747"/>
    </location>
</feature>
<evidence type="ECO:0000313" key="6">
    <source>
        <dbReference type="Proteomes" id="UP000295985"/>
    </source>
</evidence>
<feature type="transmembrane region" description="Helical" evidence="3">
    <location>
        <begin position="516"/>
        <end position="535"/>
    </location>
</feature>
<dbReference type="PANTHER" id="PTHR38434">
    <property type="entry name" value="BLL2549 PROTEIN"/>
    <property type="match status" value="1"/>
</dbReference>